<dbReference type="Proteomes" id="UP001153050">
    <property type="component" value="Unassembled WGS sequence"/>
</dbReference>
<proteinExistence type="predicted"/>
<feature type="region of interest" description="Disordered" evidence="1">
    <location>
        <begin position="105"/>
        <end position="125"/>
    </location>
</feature>
<organism evidence="2 3">
    <name type="scientific">Mesorhizobium escarrei</name>
    <dbReference type="NCBI Taxonomy" id="666018"/>
    <lineage>
        <taxon>Bacteria</taxon>
        <taxon>Pseudomonadati</taxon>
        <taxon>Pseudomonadota</taxon>
        <taxon>Alphaproteobacteria</taxon>
        <taxon>Hyphomicrobiales</taxon>
        <taxon>Phyllobacteriaceae</taxon>
        <taxon>Mesorhizobium</taxon>
    </lineage>
</organism>
<protein>
    <submittedName>
        <fullName evidence="2">Uncharacterized protein</fullName>
    </submittedName>
</protein>
<dbReference type="EMBL" id="CAKXZT010000124">
    <property type="protein sequence ID" value="CAH2401577.1"/>
    <property type="molecule type" value="Genomic_DNA"/>
</dbReference>
<evidence type="ECO:0000313" key="3">
    <source>
        <dbReference type="Proteomes" id="UP001153050"/>
    </source>
</evidence>
<evidence type="ECO:0000256" key="1">
    <source>
        <dbReference type="SAM" id="MobiDB-lite"/>
    </source>
</evidence>
<feature type="region of interest" description="Disordered" evidence="1">
    <location>
        <begin position="1"/>
        <end position="29"/>
    </location>
</feature>
<keyword evidence="3" id="KW-1185">Reference proteome</keyword>
<name>A0ABM9DY35_9HYPH</name>
<evidence type="ECO:0000313" key="2">
    <source>
        <dbReference type="EMBL" id="CAH2401577.1"/>
    </source>
</evidence>
<reference evidence="2 3" key="1">
    <citation type="submission" date="2022-03" db="EMBL/GenBank/DDBJ databases">
        <authorList>
            <person name="Brunel B."/>
        </authorList>
    </citation>
    <scope>NUCLEOTIDE SEQUENCE [LARGE SCALE GENOMIC DNA]</scope>
    <source>
        <strain evidence="2">STM5069sample</strain>
    </source>
</reference>
<gene>
    <name evidence="2" type="ORF">MES5069_30067</name>
</gene>
<accession>A0ABM9DY35</accession>
<sequence>MEWALASRARPEIGQVADGGQPEDGPNRMIRLTANNPICDTRRDPPDKLECISACLRKHRLFQMGGNHDTHSQNDICGFRRHAGAWRRRTRQCGGSHCHHHALARQSILQGRSRRRRSQGQGTRL</sequence>
<comment type="caution">
    <text evidence="2">The sequence shown here is derived from an EMBL/GenBank/DDBJ whole genome shotgun (WGS) entry which is preliminary data.</text>
</comment>